<organism evidence="4 5">
    <name type="scientific">Thermomonospora echinospora</name>
    <dbReference type="NCBI Taxonomy" id="1992"/>
    <lineage>
        <taxon>Bacteria</taxon>
        <taxon>Bacillati</taxon>
        <taxon>Actinomycetota</taxon>
        <taxon>Actinomycetes</taxon>
        <taxon>Streptosporangiales</taxon>
        <taxon>Thermomonosporaceae</taxon>
        <taxon>Thermomonospora</taxon>
    </lineage>
</organism>
<dbReference type="PROSITE" id="PS51186">
    <property type="entry name" value="GNAT"/>
    <property type="match status" value="1"/>
</dbReference>
<dbReference type="PANTHER" id="PTHR43877:SF5">
    <property type="entry name" value="BLL8307 PROTEIN"/>
    <property type="match status" value="1"/>
</dbReference>
<dbReference type="InterPro" id="IPR000182">
    <property type="entry name" value="GNAT_dom"/>
</dbReference>
<protein>
    <submittedName>
        <fullName evidence="4">Ribosomal protein S18 acetylase RimI</fullName>
    </submittedName>
</protein>
<keyword evidence="5" id="KW-1185">Reference proteome</keyword>
<accession>A0A1H6B3X0</accession>
<dbReference type="AlphaFoldDB" id="A0A1H6B3X0"/>
<dbReference type="Gene3D" id="3.40.630.30">
    <property type="match status" value="1"/>
</dbReference>
<dbReference type="InterPro" id="IPR050832">
    <property type="entry name" value="Bact_Acetyltransf"/>
</dbReference>
<evidence type="ECO:0000256" key="2">
    <source>
        <dbReference type="ARBA" id="ARBA00023315"/>
    </source>
</evidence>
<dbReference type="RefSeq" id="WP_103938743.1">
    <property type="nucleotide sequence ID" value="NZ_FNVO01000006.1"/>
</dbReference>
<keyword evidence="2" id="KW-0012">Acyltransferase</keyword>
<keyword evidence="1" id="KW-0808">Transferase</keyword>
<proteinExistence type="predicted"/>
<keyword evidence="4" id="KW-0687">Ribonucleoprotein</keyword>
<reference evidence="5" key="1">
    <citation type="submission" date="2016-10" db="EMBL/GenBank/DDBJ databases">
        <authorList>
            <person name="Varghese N."/>
            <person name="Submissions S."/>
        </authorList>
    </citation>
    <scope>NUCLEOTIDE SEQUENCE [LARGE SCALE GENOMIC DNA]</scope>
    <source>
        <strain evidence="5">DSM 43163</strain>
    </source>
</reference>
<dbReference type="OrthoDB" id="9796381at2"/>
<evidence type="ECO:0000313" key="4">
    <source>
        <dbReference type="EMBL" id="SEG55528.1"/>
    </source>
</evidence>
<name>A0A1H6B3X0_9ACTN</name>
<dbReference type="Proteomes" id="UP000236723">
    <property type="component" value="Unassembled WGS sequence"/>
</dbReference>
<keyword evidence="4" id="KW-0689">Ribosomal protein</keyword>
<dbReference type="Pfam" id="PF00583">
    <property type="entry name" value="Acetyltransf_1"/>
    <property type="match status" value="1"/>
</dbReference>
<dbReference type="GO" id="GO:0016747">
    <property type="term" value="F:acyltransferase activity, transferring groups other than amino-acyl groups"/>
    <property type="evidence" value="ECO:0007669"/>
    <property type="project" value="InterPro"/>
</dbReference>
<sequence length="198" mass="22400">MVPSGGDAGTFLRSHREPPRWEYRDLLIRRYTAADHAAVMDLHRQGLAQVGLRPGDGVYYEHDLFQIEDVYLRRGGEFVVGERHGELVAMGGLRRADIIPTGVTRAHGGYAVGLPPRTDTAEMVRLRVHARAWRRGYGSAIVRALEERAAELGYRTLHCDTTDRQVAAMELYRGFGWRETRREVIGGLVNVYFEKVLP</sequence>
<dbReference type="SUPFAM" id="SSF55729">
    <property type="entry name" value="Acyl-CoA N-acyltransferases (Nat)"/>
    <property type="match status" value="1"/>
</dbReference>
<dbReference type="CDD" id="cd04301">
    <property type="entry name" value="NAT_SF"/>
    <property type="match status" value="1"/>
</dbReference>
<evidence type="ECO:0000256" key="1">
    <source>
        <dbReference type="ARBA" id="ARBA00022679"/>
    </source>
</evidence>
<dbReference type="PANTHER" id="PTHR43877">
    <property type="entry name" value="AMINOALKYLPHOSPHONATE N-ACETYLTRANSFERASE-RELATED-RELATED"/>
    <property type="match status" value="1"/>
</dbReference>
<gene>
    <name evidence="4" type="ORF">SAMN04489712_106238</name>
</gene>
<dbReference type="GO" id="GO:0005840">
    <property type="term" value="C:ribosome"/>
    <property type="evidence" value="ECO:0007669"/>
    <property type="project" value="UniProtKB-KW"/>
</dbReference>
<feature type="domain" description="N-acetyltransferase" evidence="3">
    <location>
        <begin position="26"/>
        <end position="198"/>
    </location>
</feature>
<evidence type="ECO:0000259" key="3">
    <source>
        <dbReference type="PROSITE" id="PS51186"/>
    </source>
</evidence>
<dbReference type="EMBL" id="FNVO01000006">
    <property type="protein sequence ID" value="SEG55528.1"/>
    <property type="molecule type" value="Genomic_DNA"/>
</dbReference>
<dbReference type="InterPro" id="IPR016181">
    <property type="entry name" value="Acyl_CoA_acyltransferase"/>
</dbReference>
<evidence type="ECO:0000313" key="5">
    <source>
        <dbReference type="Proteomes" id="UP000236723"/>
    </source>
</evidence>